<proteinExistence type="predicted"/>
<gene>
    <name evidence="2" type="ORF">NBR_LOCUS1837</name>
</gene>
<evidence type="ECO:0000256" key="1">
    <source>
        <dbReference type="SAM" id="MobiDB-lite"/>
    </source>
</evidence>
<organism evidence="4">
    <name type="scientific">Nippostrongylus brasiliensis</name>
    <name type="common">Rat hookworm</name>
    <dbReference type="NCBI Taxonomy" id="27835"/>
    <lineage>
        <taxon>Eukaryota</taxon>
        <taxon>Metazoa</taxon>
        <taxon>Ecdysozoa</taxon>
        <taxon>Nematoda</taxon>
        <taxon>Chromadorea</taxon>
        <taxon>Rhabditida</taxon>
        <taxon>Rhabditina</taxon>
        <taxon>Rhabditomorpha</taxon>
        <taxon>Strongyloidea</taxon>
        <taxon>Heligmosomidae</taxon>
        <taxon>Nippostrongylus</taxon>
    </lineage>
</organism>
<dbReference type="WBParaSite" id="NBR_0000183601-mRNA-1">
    <property type="protein sequence ID" value="NBR_0000183601-mRNA-1"/>
    <property type="gene ID" value="NBR_0000183601"/>
</dbReference>
<evidence type="ECO:0000313" key="2">
    <source>
        <dbReference type="EMBL" id="VDL65426.1"/>
    </source>
</evidence>
<reference evidence="2 3" key="2">
    <citation type="submission" date="2018-11" db="EMBL/GenBank/DDBJ databases">
        <authorList>
            <consortium name="Pathogen Informatics"/>
        </authorList>
    </citation>
    <scope>NUCLEOTIDE SEQUENCE [LARGE SCALE GENOMIC DNA]</scope>
</reference>
<accession>A0A0N4XH34</accession>
<feature type="region of interest" description="Disordered" evidence="1">
    <location>
        <begin position="32"/>
        <end position="53"/>
    </location>
</feature>
<name>A0A0N4XH34_NIPBR</name>
<sequence>MEIVVEKQHDEDDVRRTMRGYTSAIVIESFSKQSSFARPKTPPPEKSRHTPDERGKLVNTWLILVDRLKHSLNGSRNDRMA</sequence>
<evidence type="ECO:0000313" key="4">
    <source>
        <dbReference type="WBParaSite" id="NBR_0000183601-mRNA-1"/>
    </source>
</evidence>
<protein>
    <submittedName>
        <fullName evidence="4">Transposase</fullName>
    </submittedName>
</protein>
<dbReference type="EMBL" id="UYSL01001701">
    <property type="protein sequence ID" value="VDL65426.1"/>
    <property type="molecule type" value="Genomic_DNA"/>
</dbReference>
<evidence type="ECO:0000313" key="3">
    <source>
        <dbReference type="Proteomes" id="UP000271162"/>
    </source>
</evidence>
<keyword evidence="3" id="KW-1185">Reference proteome</keyword>
<feature type="compositionally biased region" description="Basic and acidic residues" evidence="1">
    <location>
        <begin position="43"/>
        <end position="53"/>
    </location>
</feature>
<reference evidence="4" key="1">
    <citation type="submission" date="2017-02" db="UniProtKB">
        <authorList>
            <consortium name="WormBaseParasite"/>
        </authorList>
    </citation>
    <scope>IDENTIFICATION</scope>
</reference>
<dbReference type="AlphaFoldDB" id="A0A0N4XH34"/>
<dbReference type="Proteomes" id="UP000271162">
    <property type="component" value="Unassembled WGS sequence"/>
</dbReference>